<dbReference type="PROSITE" id="PS51819">
    <property type="entry name" value="VOC"/>
    <property type="match status" value="1"/>
</dbReference>
<dbReference type="CDD" id="cd08351">
    <property type="entry name" value="ChaP_like"/>
    <property type="match status" value="1"/>
</dbReference>
<evidence type="ECO:0000259" key="1">
    <source>
        <dbReference type="PROSITE" id="PS51819"/>
    </source>
</evidence>
<evidence type="ECO:0000313" key="2">
    <source>
        <dbReference type="EMBL" id="RFS81249.1"/>
    </source>
</evidence>
<dbReference type="OrthoDB" id="9810341at2"/>
<dbReference type="Proteomes" id="UP000262882">
    <property type="component" value="Unassembled WGS sequence"/>
</dbReference>
<dbReference type="SUPFAM" id="SSF54593">
    <property type="entry name" value="Glyoxalase/Bleomycin resistance protein/Dihydroxybiphenyl dioxygenase"/>
    <property type="match status" value="1"/>
</dbReference>
<dbReference type="InterPro" id="IPR037523">
    <property type="entry name" value="VOC_core"/>
</dbReference>
<proteinExistence type="predicted"/>
<dbReference type="InterPro" id="IPR004360">
    <property type="entry name" value="Glyas_Fos-R_dOase_dom"/>
</dbReference>
<dbReference type="EMBL" id="QVNQ01000015">
    <property type="protein sequence ID" value="RFS81249.1"/>
    <property type="molecule type" value="Genomic_DNA"/>
</dbReference>
<accession>A0A372G7X2</accession>
<keyword evidence="3" id="KW-1185">Reference proteome</keyword>
<organism evidence="2 3">
    <name type="scientific">Actinomadura spongiicola</name>
    <dbReference type="NCBI Taxonomy" id="2303421"/>
    <lineage>
        <taxon>Bacteria</taxon>
        <taxon>Bacillati</taxon>
        <taxon>Actinomycetota</taxon>
        <taxon>Actinomycetes</taxon>
        <taxon>Streptosporangiales</taxon>
        <taxon>Thermomonosporaceae</taxon>
        <taxon>Actinomadura</taxon>
    </lineage>
</organism>
<dbReference type="RefSeq" id="WP_117404865.1">
    <property type="nucleotide sequence ID" value="NZ_QVNQ01000015.1"/>
</dbReference>
<comment type="caution">
    <text evidence="2">The sequence shown here is derived from an EMBL/GenBank/DDBJ whole genome shotgun (WGS) entry which is preliminary data.</text>
</comment>
<name>A0A372G7X2_9ACTN</name>
<protein>
    <submittedName>
        <fullName evidence="2">VOC family protein</fullName>
    </submittedName>
</protein>
<gene>
    <name evidence="2" type="ORF">D0T12_33295</name>
</gene>
<sequence length="125" mass="13677">MTITLDHTVVTATDNDEAARFFASAMGLRYTGPHPHAPHFVPIRVNDSLTLDFMTVAHPQGHHLAFNVDTETFDDIIGRLKAHEIPYGSDPAHATNGLVDNNHPNGGRGLYFSDPSGNLYELISL</sequence>
<feature type="domain" description="VOC" evidence="1">
    <location>
        <begin position="4"/>
        <end position="125"/>
    </location>
</feature>
<dbReference type="AlphaFoldDB" id="A0A372G7X2"/>
<dbReference type="Gene3D" id="3.10.180.10">
    <property type="entry name" value="2,3-Dihydroxybiphenyl 1,2-Dioxygenase, domain 1"/>
    <property type="match status" value="1"/>
</dbReference>
<reference evidence="2 3" key="1">
    <citation type="submission" date="2018-08" db="EMBL/GenBank/DDBJ databases">
        <title>Actinomadura spongicola sp. nov., isolated from marine sponge Leucetta chagosensis.</title>
        <authorList>
            <person name="Li L."/>
            <person name="Lin H.W."/>
        </authorList>
    </citation>
    <scope>NUCLEOTIDE SEQUENCE [LARGE SCALE GENOMIC DNA]</scope>
    <source>
        <strain evidence="2 3">LHW52907</strain>
    </source>
</reference>
<dbReference type="InterPro" id="IPR029068">
    <property type="entry name" value="Glyas_Bleomycin-R_OHBP_Dase"/>
</dbReference>
<evidence type="ECO:0000313" key="3">
    <source>
        <dbReference type="Proteomes" id="UP000262882"/>
    </source>
</evidence>
<dbReference type="Pfam" id="PF00903">
    <property type="entry name" value="Glyoxalase"/>
    <property type="match status" value="1"/>
</dbReference>